<dbReference type="GO" id="GO:0016757">
    <property type="term" value="F:glycosyltransferase activity"/>
    <property type="evidence" value="ECO:0007669"/>
    <property type="project" value="InterPro"/>
</dbReference>
<dbReference type="Pfam" id="PF13439">
    <property type="entry name" value="Glyco_transf_4"/>
    <property type="match status" value="1"/>
</dbReference>
<dbReference type="Gene3D" id="3.40.50.2000">
    <property type="entry name" value="Glycogen Phosphorylase B"/>
    <property type="match status" value="2"/>
</dbReference>
<dbReference type="InterPro" id="IPR001296">
    <property type="entry name" value="Glyco_trans_1"/>
</dbReference>
<organism evidence="3 4">
    <name type="scientific">Pseudohalioglobus lutimaris</name>
    <dbReference type="NCBI Taxonomy" id="1737061"/>
    <lineage>
        <taxon>Bacteria</taxon>
        <taxon>Pseudomonadati</taxon>
        <taxon>Pseudomonadota</taxon>
        <taxon>Gammaproteobacteria</taxon>
        <taxon>Cellvibrionales</taxon>
        <taxon>Halieaceae</taxon>
        <taxon>Pseudohalioglobus</taxon>
    </lineage>
</organism>
<dbReference type="RefSeq" id="WP_101518950.1">
    <property type="nucleotide sequence ID" value="NZ_PKUS01000039.1"/>
</dbReference>
<evidence type="ECO:0000259" key="2">
    <source>
        <dbReference type="Pfam" id="PF13439"/>
    </source>
</evidence>
<feature type="domain" description="Glycosyl transferase family 1" evidence="1">
    <location>
        <begin position="173"/>
        <end position="327"/>
    </location>
</feature>
<comment type="caution">
    <text evidence="3">The sequence shown here is derived from an EMBL/GenBank/DDBJ whole genome shotgun (WGS) entry which is preliminary data.</text>
</comment>
<sequence length="359" mass="40049">MREALERQYGDVINLGPVETRLSILGKLFNRLSLFFFGKNYDYTRARWYAKRVSRIASKKLKTASPDFLVAAAASPALAYLENIGVPVVFVSDTTFTAVTGYYEAFSNTLRRSICAGEKLEALALNRSDIVTFPSQWAASSAVNDYGISPRKVHVIPFGANIDNVPSSKIAISREQSGECRLLFLGVDWKRKGGDIAYEALLSLEKNHNILAHLIVCGCDVPEKFTHERVHSVGFLDKRIDEEANRLEQLFVTSDYLLLPTRGECFGVVFCEASSYGIPSISTETGGVPGVILDDVNGYLLPLSARGEEYARIIAKLEHDQSGYRDLCLRARTDYESRTNWDQWAIRVGQLVNDLEAQK</sequence>
<dbReference type="SUPFAM" id="SSF53756">
    <property type="entry name" value="UDP-Glycosyltransferase/glycogen phosphorylase"/>
    <property type="match status" value="1"/>
</dbReference>
<dbReference type="PANTHER" id="PTHR12526">
    <property type="entry name" value="GLYCOSYLTRANSFERASE"/>
    <property type="match status" value="1"/>
</dbReference>
<protein>
    <recommendedName>
        <fullName evidence="5">Glycosyl transferase family 1 domain-containing protein</fullName>
    </recommendedName>
</protein>
<gene>
    <name evidence="3" type="ORF">C0039_18695</name>
</gene>
<dbReference type="AlphaFoldDB" id="A0A2N5WXS4"/>
<evidence type="ECO:0000313" key="3">
    <source>
        <dbReference type="EMBL" id="PLW67047.1"/>
    </source>
</evidence>
<dbReference type="PANTHER" id="PTHR12526:SF637">
    <property type="entry name" value="GLYCOSYLTRANSFERASE EPSF-RELATED"/>
    <property type="match status" value="1"/>
</dbReference>
<name>A0A2N5WXS4_9GAMM</name>
<dbReference type="CDD" id="cd03801">
    <property type="entry name" value="GT4_PimA-like"/>
    <property type="match status" value="1"/>
</dbReference>
<dbReference type="GO" id="GO:1901135">
    <property type="term" value="P:carbohydrate derivative metabolic process"/>
    <property type="evidence" value="ECO:0007669"/>
    <property type="project" value="UniProtKB-ARBA"/>
</dbReference>
<reference evidence="3 4" key="1">
    <citation type="submission" date="2018-01" db="EMBL/GenBank/DDBJ databases">
        <title>The draft genome sequence of Halioglobus lutimaris HF004.</title>
        <authorList>
            <person name="Du Z.-J."/>
            <person name="Shi M.-J."/>
        </authorList>
    </citation>
    <scope>NUCLEOTIDE SEQUENCE [LARGE SCALE GENOMIC DNA]</scope>
    <source>
        <strain evidence="3 4">HF004</strain>
    </source>
</reference>
<keyword evidence="4" id="KW-1185">Reference proteome</keyword>
<feature type="domain" description="Glycosyltransferase subfamily 4-like N-terminal" evidence="2">
    <location>
        <begin position="33"/>
        <end position="163"/>
    </location>
</feature>
<dbReference type="Proteomes" id="UP000235005">
    <property type="component" value="Unassembled WGS sequence"/>
</dbReference>
<dbReference type="Pfam" id="PF00534">
    <property type="entry name" value="Glycos_transf_1"/>
    <property type="match status" value="1"/>
</dbReference>
<evidence type="ECO:0008006" key="5">
    <source>
        <dbReference type="Google" id="ProtNLM"/>
    </source>
</evidence>
<dbReference type="InterPro" id="IPR028098">
    <property type="entry name" value="Glyco_trans_4-like_N"/>
</dbReference>
<proteinExistence type="predicted"/>
<accession>A0A2N5WXS4</accession>
<dbReference type="OrthoDB" id="433681at2"/>
<dbReference type="EMBL" id="PKUS01000039">
    <property type="protein sequence ID" value="PLW67047.1"/>
    <property type="molecule type" value="Genomic_DNA"/>
</dbReference>
<evidence type="ECO:0000313" key="4">
    <source>
        <dbReference type="Proteomes" id="UP000235005"/>
    </source>
</evidence>
<evidence type="ECO:0000259" key="1">
    <source>
        <dbReference type="Pfam" id="PF00534"/>
    </source>
</evidence>